<dbReference type="NCBIfam" id="NF001208">
    <property type="entry name" value="PRK00174.1"/>
    <property type="match status" value="1"/>
</dbReference>
<dbReference type="InterPro" id="IPR000873">
    <property type="entry name" value="AMP-dep_synth/lig_dom"/>
</dbReference>
<feature type="domain" description="AMP-dependent synthetase/ligase" evidence="8">
    <location>
        <begin position="87"/>
        <end position="475"/>
    </location>
</feature>
<evidence type="ECO:0000259" key="10">
    <source>
        <dbReference type="Pfam" id="PF16177"/>
    </source>
</evidence>
<evidence type="ECO:0000259" key="8">
    <source>
        <dbReference type="Pfam" id="PF00501"/>
    </source>
</evidence>
<dbReference type="Pfam" id="PF13193">
    <property type="entry name" value="AMP-binding_C"/>
    <property type="match status" value="1"/>
</dbReference>
<dbReference type="Pfam" id="PF00501">
    <property type="entry name" value="AMP-binding"/>
    <property type="match status" value="1"/>
</dbReference>
<dbReference type="GO" id="GO:0005829">
    <property type="term" value="C:cytosol"/>
    <property type="evidence" value="ECO:0007669"/>
    <property type="project" value="TreeGrafter"/>
</dbReference>
<dbReference type="InterPro" id="IPR045851">
    <property type="entry name" value="AMP-bd_C_sf"/>
</dbReference>
<name>A0A1G6GFZ6_9ACTN</name>
<dbReference type="Pfam" id="PF16177">
    <property type="entry name" value="ACAS_N"/>
    <property type="match status" value="1"/>
</dbReference>
<dbReference type="RefSeq" id="WP_092607577.1">
    <property type="nucleotide sequence ID" value="NZ_FMYF01000003.1"/>
</dbReference>
<dbReference type="STRING" id="1577474.GA0111570_103156"/>
<keyword evidence="12" id="KW-1185">Reference proteome</keyword>
<evidence type="ECO:0000256" key="2">
    <source>
        <dbReference type="ARBA" id="ARBA00013275"/>
    </source>
</evidence>
<evidence type="ECO:0000259" key="9">
    <source>
        <dbReference type="Pfam" id="PF13193"/>
    </source>
</evidence>
<dbReference type="EMBL" id="FMYF01000003">
    <property type="protein sequence ID" value="SDB80880.1"/>
    <property type="molecule type" value="Genomic_DNA"/>
</dbReference>
<reference evidence="11 12" key="1">
    <citation type="submission" date="2016-06" db="EMBL/GenBank/DDBJ databases">
        <authorList>
            <person name="Olsen C.W."/>
            <person name="Carey S."/>
            <person name="Hinshaw L."/>
            <person name="Karasin A.I."/>
        </authorList>
    </citation>
    <scope>NUCLEOTIDE SEQUENCE [LARGE SCALE GENOMIC DNA]</scope>
    <source>
        <strain evidence="11 12">LZ-22</strain>
    </source>
</reference>
<evidence type="ECO:0000256" key="3">
    <source>
        <dbReference type="ARBA" id="ARBA00022598"/>
    </source>
</evidence>
<comment type="similarity">
    <text evidence="1">Belongs to the ATP-dependent AMP-binding enzyme family.</text>
</comment>
<dbReference type="GO" id="GO:0005524">
    <property type="term" value="F:ATP binding"/>
    <property type="evidence" value="ECO:0007669"/>
    <property type="project" value="UniProtKB-KW"/>
</dbReference>
<accession>A0A1G6GFZ6</accession>
<dbReference type="InterPro" id="IPR020845">
    <property type="entry name" value="AMP-binding_CS"/>
</dbReference>
<feature type="domain" description="Acetyl-coenzyme A synthetase N-terminal" evidence="10">
    <location>
        <begin position="26"/>
        <end position="78"/>
    </location>
</feature>
<dbReference type="PANTHER" id="PTHR24095:SF14">
    <property type="entry name" value="ACETYL-COENZYME A SYNTHETASE 1"/>
    <property type="match status" value="1"/>
</dbReference>
<dbReference type="Proteomes" id="UP000199086">
    <property type="component" value="Unassembled WGS sequence"/>
</dbReference>
<dbReference type="InterPro" id="IPR042099">
    <property type="entry name" value="ANL_N_sf"/>
</dbReference>
<dbReference type="PANTHER" id="PTHR24095">
    <property type="entry name" value="ACETYL-COENZYME A SYNTHETASE"/>
    <property type="match status" value="1"/>
</dbReference>
<evidence type="ECO:0000256" key="4">
    <source>
        <dbReference type="ARBA" id="ARBA00022741"/>
    </source>
</evidence>
<evidence type="ECO:0000256" key="6">
    <source>
        <dbReference type="ARBA" id="ARBA00022990"/>
    </source>
</evidence>
<dbReference type="EC" id="6.2.1.1" evidence="2 7"/>
<keyword evidence="5" id="KW-0067">ATP-binding</keyword>
<evidence type="ECO:0000256" key="5">
    <source>
        <dbReference type="ARBA" id="ARBA00022840"/>
    </source>
</evidence>
<evidence type="ECO:0000313" key="12">
    <source>
        <dbReference type="Proteomes" id="UP000199086"/>
    </source>
</evidence>
<dbReference type="InterPro" id="IPR032387">
    <property type="entry name" value="ACAS_N"/>
</dbReference>
<dbReference type="FunFam" id="3.40.50.12780:FF:000001">
    <property type="entry name" value="Acetyl-coenzyme A synthetase"/>
    <property type="match status" value="1"/>
</dbReference>
<gene>
    <name evidence="11" type="ORF">GA0111570_103156</name>
</gene>
<dbReference type="CDD" id="cd05966">
    <property type="entry name" value="ACS"/>
    <property type="match status" value="1"/>
</dbReference>
<keyword evidence="4" id="KW-0547">Nucleotide-binding</keyword>
<keyword evidence="3" id="KW-0436">Ligase</keyword>
<sequence length="631" mass="69707">MVPENIDLVPPSRSVVEQASVPDPEALGERAGQDPLAFWAAEAAELEWSEPWEQVLDDSAAPFFTWFPGGRTNIVRNAVDRHLAGPRKNKLALIWVSEDGKETRTYSFHALNRQVTQMANVLKAMGVGKGDIVTIYLPRIPEIWFAMLACAKIGAVHSVVFGGYSADALRDRIDASESKLVITADGSWINGSVFPMKDVIDEAIRFSPTVENLVVVRRTGSEVTMDPLRDHWYGDLTSLPIAKGPCPTEPMAAEDPLFLLYTSGSTGQPKAIVHAHGGYQVGTYATTKYVFDIRDEDRYWCTADPGWVTGHSYGLYGPLLNGATSFMFEGGPTFPYPNRWWSLIEYYGISIFYTAPTAIRSLMRFGKAWPNRHDLSSLRLLGSVGEPINPEAWHWFHEVIGGGECPIMDTWWQTETGMFQICPQPVMPLKPGSAGRPFYGQEVAVLDEQGNEVPTGAEGMLVLKHPWPAMFRGLYHDDQRYIDTYWSKYPGYYLTGDSARIDEDGYVWIVGRADDVIKVSGHRIGTAEVEAAMDSHPDVVEAAVVGLPHEVKGQSIHAYAVLRPGANGSQELAEAIRLHVAQHLSPIAKPDGIDFVESLPKTRSGKIMRRVLKAQALGEDVGDLSTMDTEA</sequence>
<evidence type="ECO:0000313" key="11">
    <source>
        <dbReference type="EMBL" id="SDB80880.1"/>
    </source>
</evidence>
<dbReference type="InterPro" id="IPR025110">
    <property type="entry name" value="AMP-bd_C"/>
</dbReference>
<dbReference type="OrthoDB" id="9803968at2"/>
<organism evidence="11 12">
    <name type="scientific">Raineyella antarctica</name>
    <dbReference type="NCBI Taxonomy" id="1577474"/>
    <lineage>
        <taxon>Bacteria</taxon>
        <taxon>Bacillati</taxon>
        <taxon>Actinomycetota</taxon>
        <taxon>Actinomycetes</taxon>
        <taxon>Propionibacteriales</taxon>
        <taxon>Propionibacteriaceae</taxon>
        <taxon>Raineyella</taxon>
    </lineage>
</organism>
<dbReference type="Gene3D" id="3.30.300.30">
    <property type="match status" value="1"/>
</dbReference>
<dbReference type="GO" id="GO:0003987">
    <property type="term" value="F:acetate-CoA ligase activity"/>
    <property type="evidence" value="ECO:0007669"/>
    <property type="project" value="UniProtKB-UniRule"/>
</dbReference>
<dbReference type="SUPFAM" id="SSF56801">
    <property type="entry name" value="Acetyl-CoA synthetase-like"/>
    <property type="match status" value="1"/>
</dbReference>
<dbReference type="GO" id="GO:0019427">
    <property type="term" value="P:acetyl-CoA biosynthetic process from acetate"/>
    <property type="evidence" value="ECO:0007669"/>
    <property type="project" value="UniProtKB-UniRule"/>
</dbReference>
<evidence type="ECO:0000256" key="1">
    <source>
        <dbReference type="ARBA" id="ARBA00006432"/>
    </source>
</evidence>
<dbReference type="InterPro" id="IPR011904">
    <property type="entry name" value="Ac_CoA_lig"/>
</dbReference>
<dbReference type="AlphaFoldDB" id="A0A1G6GFZ6"/>
<keyword evidence="6" id="KW-0007">Acetylation</keyword>
<protein>
    <recommendedName>
        <fullName evidence="2 7">Acetate--CoA ligase</fullName>
        <ecNumber evidence="2 7">6.2.1.1</ecNumber>
    </recommendedName>
</protein>
<feature type="domain" description="AMP-binding enzyme C-terminal" evidence="9">
    <location>
        <begin position="528"/>
        <end position="606"/>
    </location>
</feature>
<dbReference type="NCBIfam" id="TIGR02188">
    <property type="entry name" value="Ac_CoA_lig_AcsA"/>
    <property type="match status" value="1"/>
</dbReference>
<dbReference type="PROSITE" id="PS00455">
    <property type="entry name" value="AMP_BINDING"/>
    <property type="match status" value="1"/>
</dbReference>
<proteinExistence type="inferred from homology"/>
<evidence type="ECO:0000256" key="7">
    <source>
        <dbReference type="NCBIfam" id="TIGR02188"/>
    </source>
</evidence>
<dbReference type="Gene3D" id="3.40.50.12780">
    <property type="entry name" value="N-terminal domain of ligase-like"/>
    <property type="match status" value="1"/>
</dbReference>
<dbReference type="GO" id="GO:0016208">
    <property type="term" value="F:AMP binding"/>
    <property type="evidence" value="ECO:0007669"/>
    <property type="project" value="InterPro"/>
</dbReference>